<dbReference type="EMBL" id="JANKHO010002534">
    <property type="protein sequence ID" value="KAJ3491540.1"/>
    <property type="molecule type" value="Genomic_DNA"/>
</dbReference>
<comment type="caution">
    <text evidence="1">The sequence shown here is derived from an EMBL/GenBank/DDBJ whole genome shotgun (WGS) entry which is preliminary data.</text>
</comment>
<sequence>MSDTTHSRSPKSANEWTADDLRAYNISVFSVPPSKFFPSSSSPTSLNQVVDPAILTSPCPSPYPNSETNADLPLHVEQYLNYLSLATHTPPLDPNRESAIVEFSAQTLKLLRFNGRERLKGGAREGEEREREGQEMVLKVIILTRYELPFTICATTCVAQTGVCLISVRPTMALLVLIVDPTQPTAVTESGPNSPSPNAEAHIIATAIAAFQTNNAKRSSRGLPPLDSMTVPGIVMHGTRPTFYFVPVTKELEESVLCGMWPENSKETKVVRCATVSEIKGGDLEQGMDDPGYRRLALEHLLAFKELAKDHWQKLFEGF</sequence>
<name>A0A9W8JQ64_9AGAR</name>
<dbReference type="Proteomes" id="UP001148786">
    <property type="component" value="Unassembled WGS sequence"/>
</dbReference>
<organism evidence="1 2">
    <name type="scientific">Agrocybe chaxingu</name>
    <dbReference type="NCBI Taxonomy" id="84603"/>
    <lineage>
        <taxon>Eukaryota</taxon>
        <taxon>Fungi</taxon>
        <taxon>Dikarya</taxon>
        <taxon>Basidiomycota</taxon>
        <taxon>Agaricomycotina</taxon>
        <taxon>Agaricomycetes</taxon>
        <taxon>Agaricomycetidae</taxon>
        <taxon>Agaricales</taxon>
        <taxon>Agaricineae</taxon>
        <taxon>Strophariaceae</taxon>
        <taxon>Agrocybe</taxon>
    </lineage>
</organism>
<protein>
    <submittedName>
        <fullName evidence="1">Uncharacterized protein</fullName>
    </submittedName>
</protein>
<evidence type="ECO:0000313" key="2">
    <source>
        <dbReference type="Proteomes" id="UP001148786"/>
    </source>
</evidence>
<keyword evidence="2" id="KW-1185">Reference proteome</keyword>
<proteinExistence type="predicted"/>
<dbReference type="AlphaFoldDB" id="A0A9W8JQ64"/>
<gene>
    <name evidence="1" type="ORF">NLJ89_g11330</name>
</gene>
<reference evidence="1" key="1">
    <citation type="submission" date="2022-07" db="EMBL/GenBank/DDBJ databases">
        <title>Genome Sequence of Agrocybe chaxingu.</title>
        <authorList>
            <person name="Buettner E."/>
        </authorList>
    </citation>
    <scope>NUCLEOTIDE SEQUENCE</scope>
    <source>
        <strain evidence="1">MP-N11</strain>
    </source>
</reference>
<dbReference type="OrthoDB" id="3253976at2759"/>
<evidence type="ECO:0000313" key="1">
    <source>
        <dbReference type="EMBL" id="KAJ3491540.1"/>
    </source>
</evidence>
<accession>A0A9W8JQ64</accession>